<sequence length="68" mass="7770">MIALSTADPKAWLKGAHPHWSIVESDKHRWWAFLDMDQRGTYAVPVRITDVNADTPEELHDLLTKAES</sequence>
<protein>
    <submittedName>
        <fullName evidence="1">Uncharacterized protein</fullName>
    </submittedName>
</protein>
<organism evidence="1 2">
    <name type="scientific">Actinomadura chibensis</name>
    <dbReference type="NCBI Taxonomy" id="392828"/>
    <lineage>
        <taxon>Bacteria</taxon>
        <taxon>Bacillati</taxon>
        <taxon>Actinomycetota</taxon>
        <taxon>Actinomycetes</taxon>
        <taxon>Streptosporangiales</taxon>
        <taxon>Thermomonosporaceae</taxon>
        <taxon>Actinomadura</taxon>
    </lineage>
</organism>
<evidence type="ECO:0000313" key="1">
    <source>
        <dbReference type="EMBL" id="TYB47806.1"/>
    </source>
</evidence>
<reference evidence="1 2" key="1">
    <citation type="submission" date="2019-08" db="EMBL/GenBank/DDBJ databases">
        <title>Actinomadura sp. nov. CYP1-5 isolated from mountain soil.</title>
        <authorList>
            <person name="Songsumanus A."/>
            <person name="Kuncharoen N."/>
            <person name="Kudo T."/>
            <person name="Yuki M."/>
            <person name="Igarashi Y."/>
            <person name="Tanasupawat S."/>
        </authorList>
    </citation>
    <scope>NUCLEOTIDE SEQUENCE [LARGE SCALE GENOMIC DNA]</scope>
    <source>
        <strain evidence="1 2">JCM 14158</strain>
    </source>
</reference>
<dbReference type="STRING" id="1220554.GCA_001552135_03778"/>
<dbReference type="EMBL" id="VSFG01000001">
    <property type="protein sequence ID" value="TYB47806.1"/>
    <property type="molecule type" value="Genomic_DNA"/>
</dbReference>
<gene>
    <name evidence="1" type="ORF">FXF69_00670</name>
</gene>
<proteinExistence type="predicted"/>
<dbReference type="AlphaFoldDB" id="A0A5D0NTL3"/>
<dbReference type="Proteomes" id="UP000323380">
    <property type="component" value="Unassembled WGS sequence"/>
</dbReference>
<comment type="caution">
    <text evidence="1">The sequence shown here is derived from an EMBL/GenBank/DDBJ whole genome shotgun (WGS) entry which is preliminary data.</text>
</comment>
<keyword evidence="2" id="KW-1185">Reference proteome</keyword>
<accession>A0A5D0NTL3</accession>
<name>A0A5D0NTL3_9ACTN</name>
<evidence type="ECO:0000313" key="2">
    <source>
        <dbReference type="Proteomes" id="UP000323380"/>
    </source>
</evidence>
<dbReference type="RefSeq" id="WP_148344014.1">
    <property type="nucleotide sequence ID" value="NZ_VSFG01000001.1"/>
</dbReference>